<feature type="region of interest" description="Disordered" evidence="1">
    <location>
        <begin position="1"/>
        <end position="38"/>
    </location>
</feature>
<feature type="compositionally biased region" description="Polar residues" evidence="1">
    <location>
        <begin position="1"/>
        <end position="11"/>
    </location>
</feature>
<accession>A0A7W5AAC0</accession>
<gene>
    <name evidence="2" type="ORF">FHS12_005136</name>
</gene>
<proteinExistence type="predicted"/>
<reference evidence="2 3" key="1">
    <citation type="submission" date="2020-08" db="EMBL/GenBank/DDBJ databases">
        <title>Genomic Encyclopedia of Type Strains, Phase III (KMG-III): the genomes of soil and plant-associated and newly described type strains.</title>
        <authorList>
            <person name="Whitman W."/>
        </authorList>
    </citation>
    <scope>NUCLEOTIDE SEQUENCE [LARGE SCALE GENOMIC DNA]</scope>
    <source>
        <strain evidence="2 3">CECT 3302</strain>
    </source>
</reference>
<dbReference type="InterPro" id="IPR027417">
    <property type="entry name" value="P-loop_NTPase"/>
</dbReference>
<feature type="region of interest" description="Disordered" evidence="1">
    <location>
        <begin position="487"/>
        <end position="515"/>
    </location>
</feature>
<dbReference type="RefSeq" id="WP_183551713.1">
    <property type="nucleotide sequence ID" value="NZ_BMQT01000017.1"/>
</dbReference>
<sequence length="515" mass="55426">MSPTSKASQKLAQRAGRKALARTHQVTPRGMTGLGGGRWGSIPQPPGWYGSSAQLCGIYPFSAGTFRPGMGTPLGRDMEVGTAVAGDMKTWYDQGLISSSSMMLFGLNGNGKSSVAQRFMYGMAARGIAPAVFDPIKNEHAEAVAALGGHVVSIGPRSKHRINPLDLGALGEAADRIGGTLGDDMREAAVRQAVDLVALIVQVNRGRPLEDIEDTALGQMVRSVIARVEDPWIKDLLAGFDTPPPEVVAATGRLDAAEFQRDFRSLRDAVIAVAHGDLGYLLGAKESVRLSVGNPGGFCFDTSSIPESNTRLLSAAMLATWSIGFSTIDAHWELSQYDPSIRWGGYLTVQDEFWFPMRAVEGIVDRADRVGRTNRSLGVSELKITHSPKDFLSLTNAKDREAARGFAERSGVLGLMALSRDDLMALSQNVVRLNNREMDLVNSFNSPPGWKAQLDPDGRPLPPPGAGKMLLKIPGQVGIPIQVSLTDLERNKHVTDERSRRTPSRPPASAPEVRS</sequence>
<evidence type="ECO:0008006" key="4">
    <source>
        <dbReference type="Google" id="ProtNLM"/>
    </source>
</evidence>
<dbReference type="SUPFAM" id="SSF52540">
    <property type="entry name" value="P-loop containing nucleoside triphosphate hydrolases"/>
    <property type="match status" value="1"/>
</dbReference>
<keyword evidence="3" id="KW-1185">Reference proteome</keyword>
<comment type="caution">
    <text evidence="2">The sequence shown here is derived from an EMBL/GenBank/DDBJ whole genome shotgun (WGS) entry which is preliminary data.</text>
</comment>
<organism evidence="2 3">
    <name type="scientific">Nocardioides albus</name>
    <dbReference type="NCBI Taxonomy" id="1841"/>
    <lineage>
        <taxon>Bacteria</taxon>
        <taxon>Bacillati</taxon>
        <taxon>Actinomycetota</taxon>
        <taxon>Actinomycetes</taxon>
        <taxon>Propionibacteriales</taxon>
        <taxon>Nocardioidaceae</taxon>
        <taxon>Nocardioides</taxon>
    </lineage>
</organism>
<dbReference type="Proteomes" id="UP000577707">
    <property type="component" value="Unassembled WGS sequence"/>
</dbReference>
<dbReference type="AlphaFoldDB" id="A0A7W5AAC0"/>
<feature type="compositionally biased region" description="Basic and acidic residues" evidence="1">
    <location>
        <begin position="487"/>
        <end position="500"/>
    </location>
</feature>
<evidence type="ECO:0000256" key="1">
    <source>
        <dbReference type="SAM" id="MobiDB-lite"/>
    </source>
</evidence>
<evidence type="ECO:0000313" key="3">
    <source>
        <dbReference type="Proteomes" id="UP000577707"/>
    </source>
</evidence>
<dbReference type="Gene3D" id="3.40.50.300">
    <property type="entry name" value="P-loop containing nucleotide triphosphate hydrolases"/>
    <property type="match status" value="1"/>
</dbReference>
<evidence type="ECO:0000313" key="2">
    <source>
        <dbReference type="EMBL" id="MBB3092159.1"/>
    </source>
</evidence>
<dbReference type="EMBL" id="JACHXG010000017">
    <property type="protein sequence ID" value="MBB3092159.1"/>
    <property type="molecule type" value="Genomic_DNA"/>
</dbReference>
<name>A0A7W5AAC0_9ACTN</name>
<protein>
    <recommendedName>
        <fullName evidence="4">ATP-binding protein</fullName>
    </recommendedName>
</protein>